<sequence>MTPTMTMDGPRAPLEFLCPSLKDQLLVRRPGVLMISSLPRWQQTFAWPRWPASEWDTLEIPGIQLSPFLAASQNWQSLRKPCRLGM</sequence>
<reference evidence="2" key="1">
    <citation type="journal article" date="2015" name="PLoS Genet.">
        <title>The dynamic genome and transcriptome of the human fungal pathogen Blastomyces and close relative Emmonsia.</title>
        <authorList>
            <person name="Munoz J.F."/>
            <person name="Gauthier G.M."/>
            <person name="Desjardins C.A."/>
            <person name="Gallo J.E."/>
            <person name="Holder J."/>
            <person name="Sullivan T.D."/>
            <person name="Marty A.J."/>
            <person name="Carmen J.C."/>
            <person name="Chen Z."/>
            <person name="Ding L."/>
            <person name="Gujja S."/>
            <person name="Magrini V."/>
            <person name="Misas E."/>
            <person name="Mitreva M."/>
            <person name="Priest M."/>
            <person name="Saif S."/>
            <person name="Whiston E.A."/>
            <person name="Young S."/>
            <person name="Zeng Q."/>
            <person name="Goldman W.E."/>
            <person name="Mardis E.R."/>
            <person name="Taylor J.W."/>
            <person name="McEwen J.G."/>
            <person name="Clay O.K."/>
            <person name="Klein B.S."/>
            <person name="Cuomo C.A."/>
        </authorList>
    </citation>
    <scope>NUCLEOTIDE SEQUENCE [LARGE SCALE GENOMIC DNA]</scope>
    <source>
        <strain evidence="2">UAMH 3008</strain>
    </source>
</reference>
<dbReference type="VEuPathDB" id="FungiDB:EMCG_09536"/>
<dbReference type="EMBL" id="LCZI01000784">
    <property type="protein sequence ID" value="KKZ64484.1"/>
    <property type="molecule type" value="Genomic_DNA"/>
</dbReference>
<dbReference type="Proteomes" id="UP000034164">
    <property type="component" value="Unassembled WGS sequence"/>
</dbReference>
<evidence type="ECO:0000313" key="2">
    <source>
        <dbReference type="Proteomes" id="UP000034164"/>
    </source>
</evidence>
<dbReference type="AlphaFoldDB" id="A0A0G2J2W5"/>
<name>A0A0G2J2W5_9EURO</name>
<comment type="caution">
    <text evidence="1">The sequence shown here is derived from an EMBL/GenBank/DDBJ whole genome shotgun (WGS) entry which is preliminary data.</text>
</comment>
<proteinExistence type="predicted"/>
<gene>
    <name evidence="1" type="ORF">EMCG_09536</name>
</gene>
<accession>A0A0G2J2W5</accession>
<protein>
    <submittedName>
        <fullName evidence="1">Uncharacterized protein</fullName>
    </submittedName>
</protein>
<evidence type="ECO:0000313" key="1">
    <source>
        <dbReference type="EMBL" id="KKZ64484.1"/>
    </source>
</evidence>
<organism evidence="1 2">
    <name type="scientific">[Emmonsia] crescens</name>
    <dbReference type="NCBI Taxonomy" id="73230"/>
    <lineage>
        <taxon>Eukaryota</taxon>
        <taxon>Fungi</taxon>
        <taxon>Dikarya</taxon>
        <taxon>Ascomycota</taxon>
        <taxon>Pezizomycotina</taxon>
        <taxon>Eurotiomycetes</taxon>
        <taxon>Eurotiomycetidae</taxon>
        <taxon>Onygenales</taxon>
        <taxon>Ajellomycetaceae</taxon>
        <taxon>Emergomyces</taxon>
    </lineage>
</organism>